<evidence type="ECO:0000313" key="2">
    <source>
        <dbReference type="Proteomes" id="UP000389128"/>
    </source>
</evidence>
<comment type="caution">
    <text evidence="1">The sequence shown here is derived from an EMBL/GenBank/DDBJ whole genome shotgun (WGS) entry which is preliminary data.</text>
</comment>
<organism evidence="1 2">
    <name type="scientific">Zoogloea oleivorans</name>
    <dbReference type="NCBI Taxonomy" id="1552750"/>
    <lineage>
        <taxon>Bacteria</taxon>
        <taxon>Pseudomonadati</taxon>
        <taxon>Pseudomonadota</taxon>
        <taxon>Betaproteobacteria</taxon>
        <taxon>Rhodocyclales</taxon>
        <taxon>Zoogloeaceae</taxon>
        <taxon>Zoogloea</taxon>
    </lineage>
</organism>
<reference evidence="1 2" key="1">
    <citation type="submission" date="2019-01" db="EMBL/GenBank/DDBJ databases">
        <title>Zoogloea oleivorans genome sequencing and assembly.</title>
        <authorList>
            <person name="Tancsics A."/>
            <person name="Farkas M."/>
            <person name="Kriszt B."/>
            <person name="Maroti G."/>
            <person name="Horvath B."/>
        </authorList>
    </citation>
    <scope>NUCLEOTIDE SEQUENCE [LARGE SCALE GENOMIC DNA]</scope>
    <source>
        <strain evidence="1 2">Buc</strain>
    </source>
</reference>
<name>A0A6C2CFJ5_9RHOO</name>
<dbReference type="EMBL" id="SDKK01000033">
    <property type="protein sequence ID" value="TYC52382.1"/>
    <property type="molecule type" value="Genomic_DNA"/>
</dbReference>
<evidence type="ECO:0000313" key="1">
    <source>
        <dbReference type="EMBL" id="TYC52382.1"/>
    </source>
</evidence>
<proteinExistence type="predicted"/>
<sequence length="156" mass="17000">MTRPGLLAGVCRGSWLLLGAALFVAPPAWGDDALLLGAWEGGDRATRAIYGRLLVTPAFVKWSGSRANPACRVRYRLVTRKEAEAYPDALPGFDAAPGVPGYTVFRLALQRRACTRGRTALQFAIPVAKPARAELVTYDRRGRPVSWGHLDRPDGR</sequence>
<gene>
    <name evidence="1" type="ORF">ETQ85_22880</name>
</gene>
<dbReference type="RefSeq" id="WP_148581369.1">
    <property type="nucleotide sequence ID" value="NZ_SDKK01000033.1"/>
</dbReference>
<accession>A0A6C2CFJ5</accession>
<dbReference type="AlphaFoldDB" id="A0A6C2CFJ5"/>
<protein>
    <submittedName>
        <fullName evidence="1">Uncharacterized protein</fullName>
    </submittedName>
</protein>
<keyword evidence="2" id="KW-1185">Reference proteome</keyword>
<dbReference type="Proteomes" id="UP000389128">
    <property type="component" value="Unassembled WGS sequence"/>
</dbReference>